<comment type="caution">
    <text evidence="1">The sequence shown here is derived from an EMBL/GenBank/DDBJ whole genome shotgun (WGS) entry which is preliminary data.</text>
</comment>
<keyword evidence="2" id="KW-1185">Reference proteome</keyword>
<dbReference type="EMBL" id="JAYMYS010000006">
    <property type="protein sequence ID" value="KAK7390578.1"/>
    <property type="molecule type" value="Genomic_DNA"/>
</dbReference>
<sequence length="93" mass="10267">MARLSPTGSRGHATRNRICFLTGLVQSETISSSFQSFDSCKILGTVFLIANQEKPRVVIRRLKKLFTIGTERRIVKVFDISAPDSAQGAIQAK</sequence>
<reference evidence="1 2" key="1">
    <citation type="submission" date="2024-01" db="EMBL/GenBank/DDBJ databases">
        <title>The genomes of 5 underutilized Papilionoideae crops provide insights into root nodulation and disease resistanc.</title>
        <authorList>
            <person name="Jiang F."/>
        </authorList>
    </citation>
    <scope>NUCLEOTIDE SEQUENCE [LARGE SCALE GENOMIC DNA]</scope>
    <source>
        <strain evidence="1">DUOXIRENSHENG_FW03</strain>
        <tissue evidence="1">Leaves</tissue>
    </source>
</reference>
<proteinExistence type="predicted"/>
<evidence type="ECO:0000313" key="1">
    <source>
        <dbReference type="EMBL" id="KAK7390578.1"/>
    </source>
</evidence>
<gene>
    <name evidence="1" type="ORF">VNO78_25887</name>
</gene>
<accession>A0AAN9S787</accession>
<organism evidence="1 2">
    <name type="scientific">Psophocarpus tetragonolobus</name>
    <name type="common">Winged bean</name>
    <name type="synonym">Dolichos tetragonolobus</name>
    <dbReference type="NCBI Taxonomy" id="3891"/>
    <lineage>
        <taxon>Eukaryota</taxon>
        <taxon>Viridiplantae</taxon>
        <taxon>Streptophyta</taxon>
        <taxon>Embryophyta</taxon>
        <taxon>Tracheophyta</taxon>
        <taxon>Spermatophyta</taxon>
        <taxon>Magnoliopsida</taxon>
        <taxon>eudicotyledons</taxon>
        <taxon>Gunneridae</taxon>
        <taxon>Pentapetalae</taxon>
        <taxon>rosids</taxon>
        <taxon>fabids</taxon>
        <taxon>Fabales</taxon>
        <taxon>Fabaceae</taxon>
        <taxon>Papilionoideae</taxon>
        <taxon>50 kb inversion clade</taxon>
        <taxon>NPAAA clade</taxon>
        <taxon>indigoferoid/millettioid clade</taxon>
        <taxon>Phaseoleae</taxon>
        <taxon>Psophocarpus</taxon>
    </lineage>
</organism>
<protein>
    <submittedName>
        <fullName evidence="1">Uncharacterized protein</fullName>
    </submittedName>
</protein>
<dbReference type="AlphaFoldDB" id="A0AAN9S787"/>
<name>A0AAN9S787_PSOTE</name>
<dbReference type="Proteomes" id="UP001386955">
    <property type="component" value="Unassembled WGS sequence"/>
</dbReference>
<evidence type="ECO:0000313" key="2">
    <source>
        <dbReference type="Proteomes" id="UP001386955"/>
    </source>
</evidence>